<reference evidence="1 2" key="1">
    <citation type="submission" date="2019-07" db="EMBL/GenBank/DDBJ databases">
        <title>Genome sequencing of lignin-degrading bacterial isolates.</title>
        <authorList>
            <person name="Gladden J."/>
        </authorList>
    </citation>
    <scope>NUCLEOTIDE SEQUENCE [LARGE SCALE GENOMIC DNA]</scope>
    <source>
        <strain evidence="1 2">J45</strain>
    </source>
</reference>
<dbReference type="Proteomes" id="UP000317573">
    <property type="component" value="Unassembled WGS sequence"/>
</dbReference>
<dbReference type="RefSeq" id="WP_016692947.1">
    <property type="nucleotide sequence ID" value="NZ_VLJT01000001.1"/>
</dbReference>
<dbReference type="SUPFAM" id="SSF54637">
    <property type="entry name" value="Thioesterase/thiol ester dehydrase-isomerase"/>
    <property type="match status" value="1"/>
</dbReference>
<name>A0A562ESL2_RHORH</name>
<comment type="caution">
    <text evidence="1">The sequence shown here is derived from an EMBL/GenBank/DDBJ whole genome shotgun (WGS) entry which is preliminary data.</text>
</comment>
<dbReference type="AlphaFoldDB" id="A0A562ESL2"/>
<evidence type="ECO:0008006" key="3">
    <source>
        <dbReference type="Google" id="ProtNLM"/>
    </source>
</evidence>
<accession>A0A562ESL2</accession>
<evidence type="ECO:0000313" key="1">
    <source>
        <dbReference type="EMBL" id="TWH25016.1"/>
    </source>
</evidence>
<dbReference type="EMBL" id="VLJT01000001">
    <property type="protein sequence ID" value="TWH25016.1"/>
    <property type="molecule type" value="Genomic_DNA"/>
</dbReference>
<gene>
    <name evidence="1" type="ORF">L618_000100004710</name>
</gene>
<proteinExistence type="predicted"/>
<dbReference type="InterPro" id="IPR029069">
    <property type="entry name" value="HotDog_dom_sf"/>
</dbReference>
<protein>
    <recommendedName>
        <fullName evidence="3">MaoC dehydratase-like protein</fullName>
    </recommendedName>
</protein>
<organism evidence="1 2">
    <name type="scientific">Rhodococcus rhodochrous J45</name>
    <dbReference type="NCBI Taxonomy" id="935266"/>
    <lineage>
        <taxon>Bacteria</taxon>
        <taxon>Bacillati</taxon>
        <taxon>Actinomycetota</taxon>
        <taxon>Actinomycetes</taxon>
        <taxon>Mycobacteriales</taxon>
        <taxon>Nocardiaceae</taxon>
        <taxon>Rhodococcus</taxon>
    </lineage>
</organism>
<evidence type="ECO:0000313" key="2">
    <source>
        <dbReference type="Proteomes" id="UP000317573"/>
    </source>
</evidence>
<sequence length="155" mass="16496">MTVGTDRTTPGESELDALVGTPFPGGEATLERWWVHLVLDSMLADPDDGGAHPVLVFLVATGAMGWTWDELFALCGATEADGPMAGETDTVVHHPLQVGGTYRVSGEIVSAVRKVGRRTGTFDIVGYRLDLHDGNGVHHASTTNSIVFPRRGDSL</sequence>
<dbReference type="Gene3D" id="3.10.129.10">
    <property type="entry name" value="Hotdog Thioesterase"/>
    <property type="match status" value="1"/>
</dbReference>